<dbReference type="PANTHER" id="PTHR43847:SF1">
    <property type="entry name" value="BLL3993 PROTEIN"/>
    <property type="match status" value="1"/>
</dbReference>
<keyword evidence="6" id="KW-0808">Transferase</keyword>
<feature type="transmembrane region" description="Helical" evidence="5">
    <location>
        <begin position="250"/>
        <end position="275"/>
    </location>
</feature>
<evidence type="ECO:0000256" key="1">
    <source>
        <dbReference type="ARBA" id="ARBA00004141"/>
    </source>
</evidence>
<dbReference type="Gene3D" id="1.20.120.1630">
    <property type="match status" value="1"/>
</dbReference>
<dbReference type="OrthoDB" id="5293276at2"/>
<evidence type="ECO:0000313" key="6">
    <source>
        <dbReference type="EMBL" id="TDK29202.1"/>
    </source>
</evidence>
<dbReference type="Pfam" id="PF04140">
    <property type="entry name" value="ICMT"/>
    <property type="match status" value="1"/>
</dbReference>
<keyword evidence="6" id="KW-0489">Methyltransferase</keyword>
<proteinExistence type="predicted"/>
<accession>A0A4R5U5J5</accession>
<keyword evidence="4 5" id="KW-0472">Membrane</keyword>
<keyword evidence="7" id="KW-1185">Reference proteome</keyword>
<dbReference type="GO" id="GO:0016020">
    <property type="term" value="C:membrane"/>
    <property type="evidence" value="ECO:0007669"/>
    <property type="project" value="UniProtKB-SubCell"/>
</dbReference>
<protein>
    <submittedName>
        <fullName evidence="6">Isoprenylcysteine carboxylmethyltransferase family protein</fullName>
    </submittedName>
</protein>
<dbReference type="EMBL" id="SMTG01000007">
    <property type="protein sequence ID" value="TDK29202.1"/>
    <property type="molecule type" value="Genomic_DNA"/>
</dbReference>
<dbReference type="AlphaFoldDB" id="A0A4R5U5J5"/>
<evidence type="ECO:0000256" key="5">
    <source>
        <dbReference type="SAM" id="Phobius"/>
    </source>
</evidence>
<dbReference type="Proteomes" id="UP000295543">
    <property type="component" value="Unassembled WGS sequence"/>
</dbReference>
<dbReference type="GO" id="GO:0032259">
    <property type="term" value="P:methylation"/>
    <property type="evidence" value="ECO:0007669"/>
    <property type="project" value="UniProtKB-KW"/>
</dbReference>
<dbReference type="InterPro" id="IPR007269">
    <property type="entry name" value="ICMT_MeTrfase"/>
</dbReference>
<organism evidence="6 7">
    <name type="scientific">Luteimonas terrae</name>
    <dbReference type="NCBI Taxonomy" id="1530191"/>
    <lineage>
        <taxon>Bacteria</taxon>
        <taxon>Pseudomonadati</taxon>
        <taxon>Pseudomonadota</taxon>
        <taxon>Gammaproteobacteria</taxon>
        <taxon>Lysobacterales</taxon>
        <taxon>Lysobacteraceae</taxon>
        <taxon>Luteimonas</taxon>
    </lineage>
</organism>
<evidence type="ECO:0000256" key="2">
    <source>
        <dbReference type="ARBA" id="ARBA00022692"/>
    </source>
</evidence>
<dbReference type="PANTHER" id="PTHR43847">
    <property type="entry name" value="BLL3993 PROTEIN"/>
    <property type="match status" value="1"/>
</dbReference>
<keyword evidence="2 5" id="KW-0812">Transmembrane</keyword>
<gene>
    <name evidence="6" type="ORF">E2F49_14785</name>
</gene>
<comment type="subcellular location">
    <subcellularLocation>
        <location evidence="1">Membrane</location>
        <topology evidence="1">Multi-pass membrane protein</topology>
    </subcellularLocation>
</comment>
<evidence type="ECO:0000256" key="4">
    <source>
        <dbReference type="ARBA" id="ARBA00023136"/>
    </source>
</evidence>
<feature type="transmembrane region" description="Helical" evidence="5">
    <location>
        <begin position="162"/>
        <end position="182"/>
    </location>
</feature>
<comment type="caution">
    <text evidence="6">The sequence shown here is derived from an EMBL/GenBank/DDBJ whole genome shotgun (WGS) entry which is preliminary data.</text>
</comment>
<dbReference type="InterPro" id="IPR052527">
    <property type="entry name" value="Metal_cation-efflux_comp"/>
</dbReference>
<evidence type="ECO:0000256" key="3">
    <source>
        <dbReference type="ARBA" id="ARBA00022989"/>
    </source>
</evidence>
<name>A0A4R5U5J5_9GAMM</name>
<dbReference type="GO" id="GO:0004671">
    <property type="term" value="F:protein C-terminal S-isoprenylcysteine carboxyl O-methyltransferase activity"/>
    <property type="evidence" value="ECO:0007669"/>
    <property type="project" value="InterPro"/>
</dbReference>
<keyword evidence="3 5" id="KW-1133">Transmembrane helix</keyword>
<feature type="transmembrane region" description="Helical" evidence="5">
    <location>
        <begin position="194"/>
        <end position="213"/>
    </location>
</feature>
<reference evidence="6 7" key="1">
    <citation type="submission" date="2019-03" db="EMBL/GenBank/DDBJ databases">
        <title>Luteimonas zhaokaii sp.nov., isolated from the rectal contents of Plateau pika in Yushu, Qinghai Province, China.</title>
        <authorList>
            <person name="Zhang G."/>
        </authorList>
    </citation>
    <scope>NUCLEOTIDE SEQUENCE [LARGE SCALE GENOMIC DNA]</scope>
    <source>
        <strain evidence="6 7">THG-MD21</strain>
    </source>
</reference>
<feature type="transmembrane region" description="Helical" evidence="5">
    <location>
        <begin position="124"/>
        <end position="141"/>
    </location>
</feature>
<sequence length="312" mass="34892">MCCWRCSSKATTSNSNTTPRPPSATRSANCCRPIRMRTARRHASPSRARPASCPRMWCWPRTCCRSIWRRRPARAASRRPAGAACAAHRRAAKRLRPGHRMRPEPALRHHTEPARLTPGSSGDGVMTGILVFAAISLTWCLSELWIGLRHRASDRSRDSGTLARLVLVIGGGVGVALLVSAWSPGRVPAEWREAFLWAGCALMLAGMLFRWWAVRVLARHFTVDVAIAPDHQLIRRGPYRWLRHPSYTGLLLTYLGFLCALGSWLAPLVVAIPLWRALRSRIQVEEAALSTAFPHAYADYARSTRRLLPGIW</sequence>
<evidence type="ECO:0000313" key="7">
    <source>
        <dbReference type="Proteomes" id="UP000295543"/>
    </source>
</evidence>